<keyword evidence="5" id="KW-0175">Coiled coil</keyword>
<dbReference type="HAMAP" id="MF_00373">
    <property type="entry name" value="Ribosomal_bL28"/>
    <property type="match status" value="1"/>
</dbReference>
<feature type="compositionally biased region" description="Basic and acidic residues" evidence="6">
    <location>
        <begin position="219"/>
        <end position="232"/>
    </location>
</feature>
<evidence type="ECO:0000256" key="3">
    <source>
        <dbReference type="ARBA" id="ARBA00023274"/>
    </source>
</evidence>
<feature type="coiled-coil region" evidence="5">
    <location>
        <begin position="128"/>
        <end position="160"/>
    </location>
</feature>
<organism evidence="7">
    <name type="scientific">Lotharella oceanica</name>
    <dbReference type="NCBI Taxonomy" id="641309"/>
    <lineage>
        <taxon>Eukaryota</taxon>
        <taxon>Sar</taxon>
        <taxon>Rhizaria</taxon>
        <taxon>Cercozoa</taxon>
        <taxon>Chlorarachniophyceae</taxon>
        <taxon>Lotharella</taxon>
    </lineage>
</organism>
<keyword evidence="3" id="KW-0687">Ribonucleoprotein</keyword>
<accession>A0A7S2XBD7</accession>
<dbReference type="AlphaFoldDB" id="A0A7S2XBD7"/>
<dbReference type="InterPro" id="IPR026569">
    <property type="entry name" value="Ribosomal_bL28"/>
</dbReference>
<dbReference type="InterPro" id="IPR034704">
    <property type="entry name" value="Ribosomal_bL28/bL31-like_sf"/>
</dbReference>
<dbReference type="SUPFAM" id="SSF143800">
    <property type="entry name" value="L28p-like"/>
    <property type="match status" value="1"/>
</dbReference>
<evidence type="ECO:0000313" key="7">
    <source>
        <dbReference type="EMBL" id="CAD9765963.1"/>
    </source>
</evidence>
<dbReference type="Gene3D" id="2.30.170.40">
    <property type="entry name" value="Ribosomal protein L28/L24"/>
    <property type="match status" value="1"/>
</dbReference>
<evidence type="ECO:0000256" key="4">
    <source>
        <dbReference type="ARBA" id="ARBA00035269"/>
    </source>
</evidence>
<feature type="region of interest" description="Disordered" evidence="6">
    <location>
        <begin position="172"/>
        <end position="232"/>
    </location>
</feature>
<reference evidence="7" key="1">
    <citation type="submission" date="2021-01" db="EMBL/GenBank/DDBJ databases">
        <authorList>
            <person name="Corre E."/>
            <person name="Pelletier E."/>
            <person name="Niang G."/>
            <person name="Scheremetjew M."/>
            <person name="Finn R."/>
            <person name="Kale V."/>
            <person name="Holt S."/>
            <person name="Cochrane G."/>
            <person name="Meng A."/>
            <person name="Brown T."/>
            <person name="Cohen L."/>
        </authorList>
    </citation>
    <scope>NUCLEOTIDE SEQUENCE</scope>
    <source>
        <strain evidence="7">CCMP622</strain>
    </source>
</reference>
<evidence type="ECO:0000256" key="5">
    <source>
        <dbReference type="SAM" id="Coils"/>
    </source>
</evidence>
<gene>
    <name evidence="7" type="ORF">LSP00402_LOCUS10928</name>
</gene>
<dbReference type="GO" id="GO:0003735">
    <property type="term" value="F:structural constituent of ribosome"/>
    <property type="evidence" value="ECO:0007669"/>
    <property type="project" value="InterPro"/>
</dbReference>
<dbReference type="GO" id="GO:0005762">
    <property type="term" value="C:mitochondrial large ribosomal subunit"/>
    <property type="evidence" value="ECO:0007669"/>
    <property type="project" value="TreeGrafter"/>
</dbReference>
<feature type="compositionally biased region" description="Basic and acidic residues" evidence="6">
    <location>
        <begin position="172"/>
        <end position="182"/>
    </location>
</feature>
<feature type="compositionally biased region" description="Basic and acidic residues" evidence="6">
    <location>
        <begin position="189"/>
        <end position="211"/>
    </location>
</feature>
<dbReference type="PANTHER" id="PTHR13528">
    <property type="entry name" value="39S RIBOSOMAL PROTEIN L28, MITOCHONDRIAL"/>
    <property type="match status" value="1"/>
</dbReference>
<dbReference type="Pfam" id="PF00830">
    <property type="entry name" value="Ribosomal_L28"/>
    <property type="match status" value="1"/>
</dbReference>
<dbReference type="FunFam" id="2.30.170.40:FF:000003">
    <property type="entry name" value="54S ribosomal protein L24"/>
    <property type="match status" value="1"/>
</dbReference>
<dbReference type="PANTHER" id="PTHR13528:SF2">
    <property type="entry name" value="LARGE RIBOSOMAL SUBUNIT PROTEIN BL28M"/>
    <property type="match status" value="1"/>
</dbReference>
<dbReference type="EMBL" id="HBHP01017620">
    <property type="protein sequence ID" value="CAD9765963.1"/>
    <property type="molecule type" value="Transcribed_RNA"/>
</dbReference>
<name>A0A7S2XBD7_9EUKA</name>
<protein>
    <recommendedName>
        <fullName evidence="4">Large ribosomal subunit protein bL28m</fullName>
    </recommendedName>
</protein>
<dbReference type="InterPro" id="IPR037147">
    <property type="entry name" value="Ribosomal_bL28_sf"/>
</dbReference>
<evidence type="ECO:0000256" key="6">
    <source>
        <dbReference type="SAM" id="MobiDB-lite"/>
    </source>
</evidence>
<evidence type="ECO:0000256" key="2">
    <source>
        <dbReference type="ARBA" id="ARBA00022980"/>
    </source>
</evidence>
<evidence type="ECO:0000256" key="1">
    <source>
        <dbReference type="ARBA" id="ARBA00008760"/>
    </source>
</evidence>
<keyword evidence="2" id="KW-0689">Ribosomal protein</keyword>
<comment type="similarity">
    <text evidence="1">Belongs to the bacterial ribosomal protein bL28 family.</text>
</comment>
<sequence>MERLAAFSRGNKAKRMLRGLYHGKLIKYGNQISHSDRKTRRRWLPNAVTKELYSEILDERIRMRVVTNVLRSIDKYMGFDNYIIMTNPRYLEGIGMSLKMRMLDKLRSEPDLKPDDFLNVSPECWAYLEEFDQKQAVLEARAEEHRLKEQEKQIEREEQVAQWREDMMQAKEAGEELPPRPVEKKRKTAKDIHIERRLAARERRQNRKDNVTRIMNMKQEMKLRKQQQRADS</sequence>
<proteinExistence type="inferred from homology"/>